<dbReference type="EMBL" id="BPLR01020338">
    <property type="protein sequence ID" value="GIX77566.1"/>
    <property type="molecule type" value="Genomic_DNA"/>
</dbReference>
<evidence type="ECO:0000313" key="1">
    <source>
        <dbReference type="EMBL" id="GIX77566.1"/>
    </source>
</evidence>
<name>A0AAV4MYR2_CAEEX</name>
<dbReference type="Proteomes" id="UP001054945">
    <property type="component" value="Unassembled WGS sequence"/>
</dbReference>
<organism evidence="1 2">
    <name type="scientific">Caerostris extrusa</name>
    <name type="common">Bark spider</name>
    <name type="synonym">Caerostris bankana</name>
    <dbReference type="NCBI Taxonomy" id="172846"/>
    <lineage>
        <taxon>Eukaryota</taxon>
        <taxon>Metazoa</taxon>
        <taxon>Ecdysozoa</taxon>
        <taxon>Arthropoda</taxon>
        <taxon>Chelicerata</taxon>
        <taxon>Arachnida</taxon>
        <taxon>Araneae</taxon>
        <taxon>Araneomorphae</taxon>
        <taxon>Entelegynae</taxon>
        <taxon>Araneoidea</taxon>
        <taxon>Araneidae</taxon>
        <taxon>Caerostris</taxon>
    </lineage>
</organism>
<accession>A0AAV4MYR2</accession>
<sequence length="86" mass="9604">MGLRGALLDDRWHSSFIYLTIFSLLKDHPGRRNKINIKAHTNSSMCLAYILLVFTSLSLPPCAITSKGQKTGMVDYVFSNVSDDVI</sequence>
<comment type="caution">
    <text evidence="1">The sequence shown here is derived from an EMBL/GenBank/DDBJ whole genome shotgun (WGS) entry which is preliminary data.</text>
</comment>
<evidence type="ECO:0000313" key="2">
    <source>
        <dbReference type="Proteomes" id="UP001054945"/>
    </source>
</evidence>
<keyword evidence="2" id="KW-1185">Reference proteome</keyword>
<reference evidence="1 2" key="1">
    <citation type="submission" date="2021-06" db="EMBL/GenBank/DDBJ databases">
        <title>Caerostris extrusa draft genome.</title>
        <authorList>
            <person name="Kono N."/>
            <person name="Arakawa K."/>
        </authorList>
    </citation>
    <scope>NUCLEOTIDE SEQUENCE [LARGE SCALE GENOMIC DNA]</scope>
</reference>
<gene>
    <name evidence="1" type="ORF">CEXT_759721</name>
</gene>
<proteinExistence type="predicted"/>
<dbReference type="AlphaFoldDB" id="A0AAV4MYR2"/>
<protein>
    <submittedName>
        <fullName evidence="1">Uncharacterized protein</fullName>
    </submittedName>
</protein>